<keyword evidence="2 3" id="KW-0143">Chaperone</keyword>
<dbReference type="AlphaFoldDB" id="A0A1F7TXP8"/>
<dbReference type="GO" id="GO:0051082">
    <property type="term" value="F:unfolded protein binding"/>
    <property type="evidence" value="ECO:0007669"/>
    <property type="project" value="TreeGrafter"/>
</dbReference>
<dbReference type="PRINTS" id="PR00773">
    <property type="entry name" value="GRPEPROTEIN"/>
</dbReference>
<feature type="region of interest" description="Disordered" evidence="7">
    <location>
        <begin position="1"/>
        <end position="29"/>
    </location>
</feature>
<dbReference type="InterPro" id="IPR000740">
    <property type="entry name" value="GrpE"/>
</dbReference>
<evidence type="ECO:0000256" key="7">
    <source>
        <dbReference type="SAM" id="MobiDB-lite"/>
    </source>
</evidence>
<dbReference type="EMBL" id="MGDX01000024">
    <property type="protein sequence ID" value="OGL70800.1"/>
    <property type="molecule type" value="Genomic_DNA"/>
</dbReference>
<comment type="subunit">
    <text evidence="3">Homodimer.</text>
</comment>
<keyword evidence="3" id="KW-0963">Cytoplasm</keyword>
<proteinExistence type="inferred from homology"/>
<evidence type="ECO:0000256" key="6">
    <source>
        <dbReference type="SAM" id="Coils"/>
    </source>
</evidence>
<feature type="coiled-coil region" evidence="6">
    <location>
        <begin position="38"/>
        <end position="68"/>
    </location>
</feature>
<dbReference type="GO" id="GO:0005737">
    <property type="term" value="C:cytoplasm"/>
    <property type="evidence" value="ECO:0007669"/>
    <property type="project" value="UniProtKB-SubCell"/>
</dbReference>
<dbReference type="SUPFAM" id="SSF58014">
    <property type="entry name" value="Coiled-coil domain of nucleotide exchange factor GrpE"/>
    <property type="match status" value="1"/>
</dbReference>
<dbReference type="Pfam" id="PF01025">
    <property type="entry name" value="GrpE"/>
    <property type="match status" value="1"/>
</dbReference>
<comment type="caution">
    <text evidence="8">The sequence shown here is derived from an EMBL/GenBank/DDBJ whole genome shotgun (WGS) entry which is preliminary data.</text>
</comment>
<sequence>MGKEEKRKKKKGEPEIQNTKLGTQKPAKTAEELAQEHLDGWRRALADYENLKREVERSRQEYARLANRGLVVSLLPVLDNFYVATEHVPDISTCAPEAEARLQAWITGVEYVRKQLITAFEQEGLREIETTGVFDPSRHEATAEEESLQREGTILKVVLPGYYWQSAVLRPARVIVSKGPPPEKETP</sequence>
<feature type="compositionally biased region" description="Basic residues" evidence="7">
    <location>
        <begin position="1"/>
        <end position="11"/>
    </location>
</feature>
<dbReference type="InterPro" id="IPR013805">
    <property type="entry name" value="GrpE_CC"/>
</dbReference>
<evidence type="ECO:0000256" key="4">
    <source>
        <dbReference type="RuleBase" id="RU000639"/>
    </source>
</evidence>
<dbReference type="GO" id="GO:0000774">
    <property type="term" value="F:adenyl-nucleotide exchange factor activity"/>
    <property type="evidence" value="ECO:0007669"/>
    <property type="project" value="InterPro"/>
</dbReference>
<dbReference type="PANTHER" id="PTHR21237:SF23">
    <property type="entry name" value="GRPE PROTEIN HOMOLOG, MITOCHONDRIAL"/>
    <property type="match status" value="1"/>
</dbReference>
<reference evidence="8 9" key="1">
    <citation type="journal article" date="2016" name="Nat. Commun.">
        <title>Thousands of microbial genomes shed light on interconnected biogeochemical processes in an aquifer system.</title>
        <authorList>
            <person name="Anantharaman K."/>
            <person name="Brown C.T."/>
            <person name="Hug L.A."/>
            <person name="Sharon I."/>
            <person name="Castelle C.J."/>
            <person name="Probst A.J."/>
            <person name="Thomas B.C."/>
            <person name="Singh A."/>
            <person name="Wilkins M.J."/>
            <person name="Karaoz U."/>
            <person name="Brodie E.L."/>
            <person name="Williams K.H."/>
            <person name="Hubbard S.S."/>
            <person name="Banfield J.F."/>
        </authorList>
    </citation>
    <scope>NUCLEOTIDE SEQUENCE [LARGE SCALE GENOMIC DNA]</scope>
</reference>
<dbReference type="Gene3D" id="2.30.22.10">
    <property type="entry name" value="Head domain of nucleotide exchange factor GrpE"/>
    <property type="match status" value="1"/>
</dbReference>
<keyword evidence="3 4" id="KW-0346">Stress response</keyword>
<dbReference type="HAMAP" id="MF_01151">
    <property type="entry name" value="GrpE"/>
    <property type="match status" value="1"/>
</dbReference>
<dbReference type="STRING" id="1802389.A3C17_02340"/>
<accession>A0A1F7TXP8</accession>
<evidence type="ECO:0000256" key="5">
    <source>
        <dbReference type="RuleBase" id="RU004478"/>
    </source>
</evidence>
<dbReference type="GO" id="GO:0042803">
    <property type="term" value="F:protein homodimerization activity"/>
    <property type="evidence" value="ECO:0007669"/>
    <property type="project" value="InterPro"/>
</dbReference>
<gene>
    <name evidence="3" type="primary">grpE</name>
    <name evidence="8" type="ORF">A3C17_02340</name>
</gene>
<dbReference type="Gene3D" id="3.90.20.20">
    <property type="match status" value="1"/>
</dbReference>
<dbReference type="GO" id="GO:0006457">
    <property type="term" value="P:protein folding"/>
    <property type="evidence" value="ECO:0007669"/>
    <property type="project" value="InterPro"/>
</dbReference>
<evidence type="ECO:0000256" key="3">
    <source>
        <dbReference type="HAMAP-Rule" id="MF_01151"/>
    </source>
</evidence>
<comment type="subcellular location">
    <subcellularLocation>
        <location evidence="3">Cytoplasm</location>
    </subcellularLocation>
</comment>
<comment type="function">
    <text evidence="3 4">Participates actively in the response to hyperosmotic and heat shock by preventing the aggregation of stress-denatured proteins, in association with DnaK and GrpE. It is the nucleotide exchange factor for DnaK and may function as a thermosensor. Unfolded proteins bind initially to DnaJ; upon interaction with the DnaJ-bound protein, DnaK hydrolyzes its bound ATP, resulting in the formation of a stable complex. GrpE releases ADP from DnaK; ATP binding to DnaK triggers the release of the substrate protein, thus completing the reaction cycle. Several rounds of ATP-dependent interactions between DnaJ, DnaK and GrpE are required for fully efficient folding.</text>
</comment>
<evidence type="ECO:0000313" key="8">
    <source>
        <dbReference type="EMBL" id="OGL70800.1"/>
    </source>
</evidence>
<dbReference type="PANTHER" id="PTHR21237">
    <property type="entry name" value="GRPE PROTEIN"/>
    <property type="match status" value="1"/>
</dbReference>
<evidence type="ECO:0000256" key="2">
    <source>
        <dbReference type="ARBA" id="ARBA00023186"/>
    </source>
</evidence>
<dbReference type="SUPFAM" id="SSF51064">
    <property type="entry name" value="Head domain of nucleotide exchange factor GrpE"/>
    <property type="match status" value="1"/>
</dbReference>
<dbReference type="Proteomes" id="UP000177097">
    <property type="component" value="Unassembled WGS sequence"/>
</dbReference>
<evidence type="ECO:0000256" key="1">
    <source>
        <dbReference type="ARBA" id="ARBA00009054"/>
    </source>
</evidence>
<comment type="similarity">
    <text evidence="1 3 5">Belongs to the GrpE family.</text>
</comment>
<dbReference type="GO" id="GO:0051087">
    <property type="term" value="F:protein-folding chaperone binding"/>
    <property type="evidence" value="ECO:0007669"/>
    <property type="project" value="InterPro"/>
</dbReference>
<dbReference type="InterPro" id="IPR009012">
    <property type="entry name" value="GrpE_head"/>
</dbReference>
<organism evidence="8 9">
    <name type="scientific">Candidatus Uhrbacteria bacterium RIFCSPHIGHO2_02_FULL_53_13</name>
    <dbReference type="NCBI Taxonomy" id="1802389"/>
    <lineage>
        <taxon>Bacteria</taxon>
        <taxon>Candidatus Uhriibacteriota</taxon>
    </lineage>
</organism>
<dbReference type="CDD" id="cd00446">
    <property type="entry name" value="GrpE"/>
    <property type="match status" value="1"/>
</dbReference>
<name>A0A1F7TXP8_9BACT</name>
<keyword evidence="6" id="KW-0175">Coiled coil</keyword>
<dbReference type="PROSITE" id="PS01071">
    <property type="entry name" value="GRPE"/>
    <property type="match status" value="1"/>
</dbReference>
<evidence type="ECO:0000313" key="9">
    <source>
        <dbReference type="Proteomes" id="UP000177097"/>
    </source>
</evidence>
<protein>
    <recommendedName>
        <fullName evidence="3 4">Protein GrpE</fullName>
    </recommendedName>
    <alternativeName>
        <fullName evidence="3">HSP-70 cofactor</fullName>
    </alternativeName>
</protein>